<evidence type="ECO:0000313" key="2">
    <source>
        <dbReference type="EMBL" id="SMP65723.1"/>
    </source>
</evidence>
<accession>A0ABY1QAL4</accession>
<evidence type="ECO:0000313" key="3">
    <source>
        <dbReference type="Proteomes" id="UP001158067"/>
    </source>
</evidence>
<protein>
    <submittedName>
        <fullName evidence="2">Uncharacterized protein</fullName>
    </submittedName>
</protein>
<name>A0ABY1QAL4_9BACT</name>
<evidence type="ECO:0000256" key="1">
    <source>
        <dbReference type="SAM" id="MobiDB-lite"/>
    </source>
</evidence>
<dbReference type="RefSeq" id="WP_283433710.1">
    <property type="nucleotide sequence ID" value="NZ_FXUG01000009.1"/>
</dbReference>
<feature type="region of interest" description="Disordered" evidence="1">
    <location>
        <begin position="1"/>
        <end position="21"/>
    </location>
</feature>
<dbReference type="EMBL" id="FXUG01000009">
    <property type="protein sequence ID" value="SMP65723.1"/>
    <property type="molecule type" value="Genomic_DNA"/>
</dbReference>
<gene>
    <name evidence="2" type="ORF">SAMN06265222_109130</name>
</gene>
<proteinExistence type="predicted"/>
<feature type="compositionally biased region" description="Polar residues" evidence="1">
    <location>
        <begin position="1"/>
        <end position="17"/>
    </location>
</feature>
<dbReference type="Proteomes" id="UP001158067">
    <property type="component" value="Unassembled WGS sequence"/>
</dbReference>
<organism evidence="2 3">
    <name type="scientific">Neorhodopirellula lusitana</name>
    <dbReference type="NCBI Taxonomy" id="445327"/>
    <lineage>
        <taxon>Bacteria</taxon>
        <taxon>Pseudomonadati</taxon>
        <taxon>Planctomycetota</taxon>
        <taxon>Planctomycetia</taxon>
        <taxon>Pirellulales</taxon>
        <taxon>Pirellulaceae</taxon>
        <taxon>Neorhodopirellula</taxon>
    </lineage>
</organism>
<sequence length="584" mass="64911">MTASSTTNEPAVLTSSARPDPGYRAFRARKEDRTALIDPVIGDSELLLKQNLADDLGLSGSSESVFWHGLGQQARQQLTQDARRYTSAYRTVSDAGNKLRQDNAGGPVLNDLSARPETPPIVMAGHQPTLFHPGVWFKNFALQHIGQETGALPINLVIDNDVAAGRSIRVPVRDSLGRARVSSVSYDSGGAGIPFEQAKIRDLRQFDAFEKAVRTSISPLVKNPLILSLWPHARDAIRRCEIAGCALAQARHSLEETLGWNTLEIPLGVAVRGLPFARFVLEWIDDFERFHQVYNDSADHYRAWHGIRSNAHPVPNLTVDGEYWELPLWVYGNDSPTRRAVWVRRTGGQLEISDRSNERPRILLPAGNRDRAATILAESTSSEFKLRPRALITTMFARLLLSDLFLHGIGGGKYDQLADRIMSQFYGIQPPAFQVVSATLRLPGQSIDHGRPDQIQALQRQIRDTQYQGEHWASGDTNASGNSHNAHEIADSPAIQALANQKRDLLAQMPTSGPKQDWHRKITAVNTELSALLEPRRATLRAELAQLRQASAEEQILASREWSFCLFPLEYLVPAFEEMLVTAS</sequence>
<reference evidence="2 3" key="1">
    <citation type="submission" date="2017-05" db="EMBL/GenBank/DDBJ databases">
        <authorList>
            <person name="Varghese N."/>
            <person name="Submissions S."/>
        </authorList>
    </citation>
    <scope>NUCLEOTIDE SEQUENCE [LARGE SCALE GENOMIC DNA]</scope>
    <source>
        <strain evidence="2 3">DSM 25457</strain>
    </source>
</reference>
<keyword evidence="3" id="KW-1185">Reference proteome</keyword>
<comment type="caution">
    <text evidence="2">The sequence shown here is derived from an EMBL/GenBank/DDBJ whole genome shotgun (WGS) entry which is preliminary data.</text>
</comment>